<sequence>MNFAFVHRRAMILHMPTHDQYTADAAQENETRSARTAVLLFPALILLGGLTGMLMPAAFQPLSPLINPLLMVIMFGMGLTLTLPDFGMVLRHPLPVLGGVCAQFVIMPLVGWAIAALLGLDPALAAGVILVGCAPGGTASNVVTYLARGNVALSVAMTSISTLLAPLLTPLLTLWLAGQYLPVAAGSMAGTVVQIVLIPVLLGLVIRLLFNRAVEAVLKALPWVSVLAIAFVVTIIVAGSAQTILQAGLLVLVAVVLHNAAGLLLGYGVGAALRLPEGSKRTVSIEVGMQNSGLAAGLATQYFSPEAALPGAVFSVWHNLSGALVAAFWRRRRQNAEAAGASKN</sequence>
<dbReference type="InterPro" id="IPR002657">
    <property type="entry name" value="BilAc:Na_symport/Acr3"/>
</dbReference>
<gene>
    <name evidence="6" type="ORF">GcLGCM259_0012</name>
</gene>
<feature type="transmembrane region" description="Helical" evidence="5">
    <location>
        <begin position="153"/>
        <end position="177"/>
    </location>
</feature>
<keyword evidence="7" id="KW-1185">Reference proteome</keyword>
<feature type="transmembrane region" description="Helical" evidence="5">
    <location>
        <begin position="96"/>
        <end position="118"/>
    </location>
</feature>
<feature type="transmembrane region" description="Helical" evidence="5">
    <location>
        <begin position="247"/>
        <end position="273"/>
    </location>
</feature>
<keyword evidence="3 5" id="KW-1133">Transmembrane helix</keyword>
<organism evidence="6 7">
    <name type="scientific">Glutamicibacter creatinolyticus</name>
    <dbReference type="NCBI Taxonomy" id="162496"/>
    <lineage>
        <taxon>Bacteria</taxon>
        <taxon>Bacillati</taxon>
        <taxon>Actinomycetota</taxon>
        <taxon>Actinomycetes</taxon>
        <taxon>Micrococcales</taxon>
        <taxon>Micrococcaceae</taxon>
        <taxon>Glutamicibacter</taxon>
    </lineage>
</organism>
<name>A0A5B7WNW5_9MICC</name>
<dbReference type="AlphaFoldDB" id="A0A5B7WNW5"/>
<evidence type="ECO:0000256" key="2">
    <source>
        <dbReference type="ARBA" id="ARBA00022692"/>
    </source>
</evidence>
<reference evidence="6 7" key="1">
    <citation type="submission" date="2018-12" db="EMBL/GenBank/DDBJ databases">
        <title>Complete Genome Sequence of Glutamicibacter creatinolyticus strain LGCM259,isolated from an abscess of a 12-year-old mare in Italy.</title>
        <authorList>
            <person name="Santos R.G."/>
            <person name="Silva A.L."/>
            <person name="Seyffert N."/>
            <person name="Castro T.L.P."/>
            <person name="Attili A.R."/>
            <person name="Rifici C."/>
            <person name="Mazzullo G."/>
            <person name="Brenig B."/>
            <person name="Venanzi F."/>
            <person name="Azevedo V."/>
        </authorList>
    </citation>
    <scope>NUCLEOTIDE SEQUENCE [LARGE SCALE GENOMIC DNA]</scope>
    <source>
        <strain evidence="6 7">LGCM 259</strain>
    </source>
</reference>
<evidence type="ECO:0000313" key="7">
    <source>
        <dbReference type="Proteomes" id="UP000307000"/>
    </source>
</evidence>
<protein>
    <submittedName>
        <fullName evidence="6">Sodium Bile acid symporter family protein</fullName>
    </submittedName>
</protein>
<evidence type="ECO:0000256" key="5">
    <source>
        <dbReference type="SAM" id="Phobius"/>
    </source>
</evidence>
<dbReference type="KEGG" id="gcr:GcLGCM259_0012"/>
<keyword evidence="2 5" id="KW-0812">Transmembrane</keyword>
<feature type="transmembrane region" description="Helical" evidence="5">
    <location>
        <begin position="183"/>
        <end position="209"/>
    </location>
</feature>
<dbReference type="Proteomes" id="UP000307000">
    <property type="component" value="Chromosome"/>
</dbReference>
<dbReference type="GO" id="GO:0016020">
    <property type="term" value="C:membrane"/>
    <property type="evidence" value="ECO:0007669"/>
    <property type="project" value="UniProtKB-SubCell"/>
</dbReference>
<dbReference type="Pfam" id="PF01758">
    <property type="entry name" value="SBF"/>
    <property type="match status" value="1"/>
</dbReference>
<keyword evidence="4 5" id="KW-0472">Membrane</keyword>
<dbReference type="Gene3D" id="1.20.1530.20">
    <property type="match status" value="1"/>
</dbReference>
<feature type="transmembrane region" description="Helical" evidence="5">
    <location>
        <begin position="124"/>
        <end position="146"/>
    </location>
</feature>
<comment type="subcellular location">
    <subcellularLocation>
        <location evidence="1">Membrane</location>
        <topology evidence="1">Multi-pass membrane protein</topology>
    </subcellularLocation>
</comment>
<dbReference type="InterPro" id="IPR038770">
    <property type="entry name" value="Na+/solute_symporter_sf"/>
</dbReference>
<evidence type="ECO:0000256" key="3">
    <source>
        <dbReference type="ARBA" id="ARBA00022989"/>
    </source>
</evidence>
<feature type="transmembrane region" description="Helical" evidence="5">
    <location>
        <begin position="221"/>
        <end position="241"/>
    </location>
</feature>
<dbReference type="InterPro" id="IPR004710">
    <property type="entry name" value="Bilac:Na_transpt"/>
</dbReference>
<evidence type="ECO:0000256" key="1">
    <source>
        <dbReference type="ARBA" id="ARBA00004141"/>
    </source>
</evidence>
<proteinExistence type="predicted"/>
<accession>A0A5B7WNW5</accession>
<feature type="transmembrane region" description="Helical" evidence="5">
    <location>
        <begin position="37"/>
        <end position="59"/>
    </location>
</feature>
<dbReference type="PANTHER" id="PTHR10361">
    <property type="entry name" value="SODIUM-BILE ACID COTRANSPORTER"/>
    <property type="match status" value="1"/>
</dbReference>
<dbReference type="PANTHER" id="PTHR10361:SF28">
    <property type="entry name" value="P3 PROTEIN-RELATED"/>
    <property type="match status" value="1"/>
</dbReference>
<evidence type="ECO:0000256" key="4">
    <source>
        <dbReference type="ARBA" id="ARBA00023136"/>
    </source>
</evidence>
<dbReference type="EMBL" id="CP034412">
    <property type="protein sequence ID" value="QCY45806.1"/>
    <property type="molecule type" value="Genomic_DNA"/>
</dbReference>
<evidence type="ECO:0000313" key="6">
    <source>
        <dbReference type="EMBL" id="QCY45806.1"/>
    </source>
</evidence>
<feature type="transmembrane region" description="Helical" evidence="5">
    <location>
        <begin position="65"/>
        <end position="84"/>
    </location>
</feature>